<evidence type="ECO:0000256" key="1">
    <source>
        <dbReference type="SAM" id="Phobius"/>
    </source>
</evidence>
<evidence type="ECO:0000313" key="3">
    <source>
        <dbReference type="Proteomes" id="UP000178425"/>
    </source>
</evidence>
<reference evidence="2 3" key="1">
    <citation type="journal article" date="2016" name="Nat. Commun.">
        <title>Thousands of microbial genomes shed light on interconnected biogeochemical processes in an aquifer system.</title>
        <authorList>
            <person name="Anantharaman K."/>
            <person name="Brown C.T."/>
            <person name="Hug L.A."/>
            <person name="Sharon I."/>
            <person name="Castelle C.J."/>
            <person name="Probst A.J."/>
            <person name="Thomas B.C."/>
            <person name="Singh A."/>
            <person name="Wilkins M.J."/>
            <person name="Karaoz U."/>
            <person name="Brodie E.L."/>
            <person name="Williams K.H."/>
            <person name="Hubbard S.S."/>
            <person name="Banfield J.F."/>
        </authorList>
    </citation>
    <scope>NUCLEOTIDE SEQUENCE [LARGE SCALE GENOMIC DNA]</scope>
</reference>
<keyword evidence="1" id="KW-0472">Membrane</keyword>
<gene>
    <name evidence="2" type="ORF">A2W54_03575</name>
</gene>
<dbReference type="EMBL" id="MFHI01000034">
    <property type="protein sequence ID" value="OGF77856.1"/>
    <property type="molecule type" value="Genomic_DNA"/>
</dbReference>
<dbReference type="AlphaFoldDB" id="A0A1F5WQC0"/>
<proteinExistence type="predicted"/>
<keyword evidence="1" id="KW-0812">Transmembrane</keyword>
<comment type="caution">
    <text evidence="2">The sequence shown here is derived from an EMBL/GenBank/DDBJ whole genome shotgun (WGS) entry which is preliminary data.</text>
</comment>
<sequence length="135" mass="15266">MKIIKIIFIVIAFLIAALVAFWRFAPTRMIEKAADNIGSAATTLCQYPVRVSGDAMMPIFQNGQLAIFSKCIEDRNNIAPDAIILYERPGGTLRISVVREQIRDTNGIMYRVSQEARQNEIDETRSDRIVAIYNK</sequence>
<accession>A0A1F5WQC0</accession>
<protein>
    <recommendedName>
        <fullName evidence="4">Peptidase S24/S26A/S26B/S26C domain-containing protein</fullName>
    </recommendedName>
</protein>
<evidence type="ECO:0000313" key="2">
    <source>
        <dbReference type="EMBL" id="OGF77856.1"/>
    </source>
</evidence>
<organism evidence="2 3">
    <name type="scientific">Candidatus Giovannonibacteria bacterium RIFCSPHIGHO2_02_43_13</name>
    <dbReference type="NCBI Taxonomy" id="1798330"/>
    <lineage>
        <taxon>Bacteria</taxon>
        <taxon>Candidatus Giovannoniibacteriota</taxon>
    </lineage>
</organism>
<keyword evidence="1" id="KW-1133">Transmembrane helix</keyword>
<name>A0A1F5WQC0_9BACT</name>
<feature type="transmembrane region" description="Helical" evidence="1">
    <location>
        <begin position="6"/>
        <end position="25"/>
    </location>
</feature>
<evidence type="ECO:0008006" key="4">
    <source>
        <dbReference type="Google" id="ProtNLM"/>
    </source>
</evidence>
<dbReference type="CDD" id="cd06462">
    <property type="entry name" value="Peptidase_S24_S26"/>
    <property type="match status" value="1"/>
</dbReference>
<dbReference type="Proteomes" id="UP000178425">
    <property type="component" value="Unassembled WGS sequence"/>
</dbReference>